<dbReference type="PATRIC" id="fig|396014.3.peg.2402"/>
<evidence type="ECO:0000313" key="2">
    <source>
        <dbReference type="Proteomes" id="UP000023067"/>
    </source>
</evidence>
<dbReference type="STRING" id="396014.BF93_01815"/>
<proteinExistence type="predicted"/>
<dbReference type="Pfam" id="PF04655">
    <property type="entry name" value="APH_6_hur"/>
    <property type="match status" value="1"/>
</dbReference>
<keyword evidence="2" id="KW-1185">Reference proteome</keyword>
<sequence length="310" mass="32725">MTGSPDIPAAVRHRLVSQDRAAAAWLDGLPSRIGAVLERWDLRVAGPPSFGGTSVVLPVRSGGTGSAALKLVSPLGDAVQEARALEVLAGHGTVRRERHSPEDQALLLELLPGPTLADLADEREAVAAAGAVAARIAAVPAPPDAPQLAASAPAWREAFARQHRRAIREGRALPADVVQAADATIGDLAGAAAPGMTHGDLSFANVLRRDDGAWVAIDPLYRSGPAEHEAHTVLRSVTRPPLSEGLSRARGMRRMRELLGIFCEAASLDPQRAWRISQARFAASAFWEAEHGGDAADIAWLREMAAEIEL</sequence>
<dbReference type="AlphaFoldDB" id="Z9JRL0"/>
<dbReference type="eggNOG" id="COG3570">
    <property type="taxonomic scope" value="Bacteria"/>
</dbReference>
<dbReference type="EMBL" id="JDYK01000012">
    <property type="protein sequence ID" value="EWS80839.1"/>
    <property type="molecule type" value="Genomic_DNA"/>
</dbReference>
<dbReference type="GO" id="GO:0016301">
    <property type="term" value="F:kinase activity"/>
    <property type="evidence" value="ECO:0007669"/>
    <property type="project" value="UniProtKB-KW"/>
</dbReference>
<dbReference type="OrthoDB" id="3638028at2"/>
<accession>Z9JRL0</accession>
<organism evidence="1 2">
    <name type="scientific">Brachybacterium phenoliresistens</name>
    <dbReference type="NCBI Taxonomy" id="396014"/>
    <lineage>
        <taxon>Bacteria</taxon>
        <taxon>Bacillati</taxon>
        <taxon>Actinomycetota</taxon>
        <taxon>Actinomycetes</taxon>
        <taxon>Micrococcales</taxon>
        <taxon>Dermabacteraceae</taxon>
        <taxon>Brachybacterium</taxon>
    </lineage>
</organism>
<evidence type="ECO:0000313" key="1">
    <source>
        <dbReference type="EMBL" id="EWS80839.1"/>
    </source>
</evidence>
<keyword evidence="1" id="KW-0418">Kinase</keyword>
<dbReference type="HOGENOM" id="CLU_061172_2_1_11"/>
<protein>
    <submittedName>
        <fullName evidence="1">Kinase</fullName>
    </submittedName>
</protein>
<reference evidence="1 2" key="1">
    <citation type="submission" date="2014-02" db="EMBL/GenBank/DDBJ databases">
        <title>Genome sequence of Brachybacterium phenoliresistens strain W13A50.</title>
        <authorList>
            <person name="Wang X."/>
        </authorList>
    </citation>
    <scope>NUCLEOTIDE SEQUENCE [LARGE SCALE GENOMIC DNA]</scope>
    <source>
        <strain evidence="1 2">W13A50</strain>
    </source>
</reference>
<keyword evidence="1" id="KW-0808">Transferase</keyword>
<dbReference type="RefSeq" id="WP_051486894.1">
    <property type="nucleotide sequence ID" value="NZ_BAAAOW010000001.1"/>
</dbReference>
<dbReference type="InterPro" id="IPR006748">
    <property type="entry name" value="NH2Glyco/OHUrea_AB-resist_kin"/>
</dbReference>
<dbReference type="InterPro" id="IPR011009">
    <property type="entry name" value="Kinase-like_dom_sf"/>
</dbReference>
<comment type="caution">
    <text evidence="1">The sequence shown here is derived from an EMBL/GenBank/DDBJ whole genome shotgun (WGS) entry which is preliminary data.</text>
</comment>
<dbReference type="GO" id="GO:0019748">
    <property type="term" value="P:secondary metabolic process"/>
    <property type="evidence" value="ECO:0007669"/>
    <property type="project" value="InterPro"/>
</dbReference>
<dbReference type="SUPFAM" id="SSF56112">
    <property type="entry name" value="Protein kinase-like (PK-like)"/>
    <property type="match status" value="1"/>
</dbReference>
<gene>
    <name evidence="1" type="ORF">BF93_01815</name>
</gene>
<dbReference type="GO" id="GO:0016773">
    <property type="term" value="F:phosphotransferase activity, alcohol group as acceptor"/>
    <property type="evidence" value="ECO:0007669"/>
    <property type="project" value="InterPro"/>
</dbReference>
<name>Z9JRL0_9MICO</name>
<dbReference type="Proteomes" id="UP000023067">
    <property type="component" value="Unassembled WGS sequence"/>
</dbReference>